<protein>
    <submittedName>
        <fullName evidence="1">Uncharacterized protein</fullName>
    </submittedName>
</protein>
<name>A0ABQ9G2B2_9NEOP</name>
<keyword evidence="2" id="KW-1185">Reference proteome</keyword>
<dbReference type="Proteomes" id="UP001159363">
    <property type="component" value="Chromosome 16"/>
</dbReference>
<sequence>MCDALKSYNVQPEQSKRIGERRLLIDRSEPKHNRHDSRAWELRKRSQHLRGFYRGLLLRIVSFVRSNGLLLDADSQVACAPGLSTSQGEARENSRTHYNISPSAAVFSLVRSPPRRAGRTGLANGRNGPLVPPQAALCCHLATFAASSSKPVHVVVLPISRCTIARRSGTIPTCQKPGVIRLRIEPGSSSWEASSLTSQPPRPLDICEFHRLFRFRVIFEEGILMCSIHECTKVVCTLLYDSSLTQLYQEEICRCTCIPKHITPFDSLTQLYQEEIRRCTCIPKHIRPFDSLTQLYQEEIRRCTCIPKHIKPFDSLTQLYQEEIRRCTCIPKHIRPFEVLHVLSACLRIMN</sequence>
<proteinExistence type="predicted"/>
<evidence type="ECO:0000313" key="2">
    <source>
        <dbReference type="Proteomes" id="UP001159363"/>
    </source>
</evidence>
<organism evidence="1 2">
    <name type="scientific">Dryococelus australis</name>
    <dbReference type="NCBI Taxonomy" id="614101"/>
    <lineage>
        <taxon>Eukaryota</taxon>
        <taxon>Metazoa</taxon>
        <taxon>Ecdysozoa</taxon>
        <taxon>Arthropoda</taxon>
        <taxon>Hexapoda</taxon>
        <taxon>Insecta</taxon>
        <taxon>Pterygota</taxon>
        <taxon>Neoptera</taxon>
        <taxon>Polyneoptera</taxon>
        <taxon>Phasmatodea</taxon>
        <taxon>Verophasmatodea</taxon>
        <taxon>Anareolatae</taxon>
        <taxon>Phasmatidae</taxon>
        <taxon>Eurycanthinae</taxon>
        <taxon>Dryococelus</taxon>
    </lineage>
</organism>
<gene>
    <name evidence="1" type="ORF">PR048_033062</name>
</gene>
<accession>A0ABQ9G2B2</accession>
<feature type="non-terminal residue" evidence="1">
    <location>
        <position position="351"/>
    </location>
</feature>
<reference evidence="1 2" key="1">
    <citation type="submission" date="2023-02" db="EMBL/GenBank/DDBJ databases">
        <title>LHISI_Scaffold_Assembly.</title>
        <authorList>
            <person name="Stuart O.P."/>
            <person name="Cleave R."/>
            <person name="Magrath M.J.L."/>
            <person name="Mikheyev A.S."/>
        </authorList>
    </citation>
    <scope>NUCLEOTIDE SEQUENCE [LARGE SCALE GENOMIC DNA]</scope>
    <source>
        <strain evidence="1">Daus_M_001</strain>
        <tissue evidence="1">Leg muscle</tissue>
    </source>
</reference>
<dbReference type="EMBL" id="JARBHB010000017">
    <property type="protein sequence ID" value="KAJ8865542.1"/>
    <property type="molecule type" value="Genomic_DNA"/>
</dbReference>
<evidence type="ECO:0000313" key="1">
    <source>
        <dbReference type="EMBL" id="KAJ8865542.1"/>
    </source>
</evidence>
<comment type="caution">
    <text evidence="1">The sequence shown here is derived from an EMBL/GenBank/DDBJ whole genome shotgun (WGS) entry which is preliminary data.</text>
</comment>
<dbReference type="InterPro" id="IPR032675">
    <property type="entry name" value="LRR_dom_sf"/>
</dbReference>
<dbReference type="Gene3D" id="3.80.10.10">
    <property type="entry name" value="Ribonuclease Inhibitor"/>
    <property type="match status" value="1"/>
</dbReference>